<evidence type="ECO:0000313" key="3">
    <source>
        <dbReference type="Proteomes" id="UP001283361"/>
    </source>
</evidence>
<proteinExistence type="predicted"/>
<reference evidence="2" key="1">
    <citation type="journal article" date="2023" name="G3 (Bethesda)">
        <title>A reference genome for the long-term kleptoplast-retaining sea slug Elysia crispata morphotype clarki.</title>
        <authorList>
            <person name="Eastman K.E."/>
            <person name="Pendleton A.L."/>
            <person name="Shaikh M.A."/>
            <person name="Suttiyut T."/>
            <person name="Ogas R."/>
            <person name="Tomko P."/>
            <person name="Gavelis G."/>
            <person name="Widhalm J.R."/>
            <person name="Wisecaver J.H."/>
        </authorList>
    </citation>
    <scope>NUCLEOTIDE SEQUENCE</scope>
    <source>
        <strain evidence="2">ECLA1</strain>
    </source>
</reference>
<gene>
    <name evidence="2" type="ORF">RRG08_043141</name>
</gene>
<accession>A0AAE1D1J5</accession>
<comment type="caution">
    <text evidence="2">The sequence shown here is derived from an EMBL/GenBank/DDBJ whole genome shotgun (WGS) entry which is preliminary data.</text>
</comment>
<name>A0AAE1D1J5_9GAST</name>
<keyword evidence="3" id="KW-1185">Reference proteome</keyword>
<evidence type="ECO:0000313" key="2">
    <source>
        <dbReference type="EMBL" id="KAK3751551.1"/>
    </source>
</evidence>
<dbReference type="EMBL" id="JAWDGP010005813">
    <property type="protein sequence ID" value="KAK3751551.1"/>
    <property type="molecule type" value="Genomic_DNA"/>
</dbReference>
<dbReference type="AlphaFoldDB" id="A0AAE1D1J5"/>
<dbReference type="Proteomes" id="UP001283361">
    <property type="component" value="Unassembled WGS sequence"/>
</dbReference>
<organism evidence="2 3">
    <name type="scientific">Elysia crispata</name>
    <name type="common">lettuce slug</name>
    <dbReference type="NCBI Taxonomy" id="231223"/>
    <lineage>
        <taxon>Eukaryota</taxon>
        <taxon>Metazoa</taxon>
        <taxon>Spiralia</taxon>
        <taxon>Lophotrochozoa</taxon>
        <taxon>Mollusca</taxon>
        <taxon>Gastropoda</taxon>
        <taxon>Heterobranchia</taxon>
        <taxon>Euthyneura</taxon>
        <taxon>Panpulmonata</taxon>
        <taxon>Sacoglossa</taxon>
        <taxon>Placobranchoidea</taxon>
        <taxon>Plakobranchidae</taxon>
        <taxon>Elysia</taxon>
    </lineage>
</organism>
<feature type="region of interest" description="Disordered" evidence="1">
    <location>
        <begin position="90"/>
        <end position="111"/>
    </location>
</feature>
<protein>
    <submittedName>
        <fullName evidence="2">Uncharacterized protein</fullName>
    </submittedName>
</protein>
<sequence length="111" mass="13171">MAKFHPPENFDFMRPAGWPEWRERFDRNRKASKLHKEEEDVQVSTLIYALGKEADKIVKTFTFTNAADANKYEPVLQKFNDHFVPRTKHPSRACKVLQQAPKDRRKRRTIS</sequence>
<evidence type="ECO:0000256" key="1">
    <source>
        <dbReference type="SAM" id="MobiDB-lite"/>
    </source>
</evidence>